<dbReference type="AlphaFoldDB" id="A0A5N6YCY0"/>
<dbReference type="EMBL" id="ML737130">
    <property type="protein sequence ID" value="KAE8343332.1"/>
    <property type="molecule type" value="Genomic_DNA"/>
</dbReference>
<dbReference type="GO" id="GO:0005351">
    <property type="term" value="F:carbohydrate:proton symporter activity"/>
    <property type="evidence" value="ECO:0007669"/>
    <property type="project" value="TreeGrafter"/>
</dbReference>
<feature type="transmembrane region" description="Helical" evidence="8">
    <location>
        <begin position="343"/>
        <end position="363"/>
    </location>
</feature>
<dbReference type="InterPro" id="IPR003663">
    <property type="entry name" value="Sugar/inositol_transpt"/>
</dbReference>
<keyword evidence="6 8" id="KW-0472">Membrane</keyword>
<comment type="similarity">
    <text evidence="2 7">Belongs to the major facilitator superfamily. Sugar transporter (TC 2.A.1.1) family.</text>
</comment>
<organism evidence="10">
    <name type="scientific">Aspergillus arachidicola</name>
    <dbReference type="NCBI Taxonomy" id="656916"/>
    <lineage>
        <taxon>Eukaryota</taxon>
        <taxon>Fungi</taxon>
        <taxon>Dikarya</taxon>
        <taxon>Ascomycota</taxon>
        <taxon>Pezizomycotina</taxon>
        <taxon>Eurotiomycetes</taxon>
        <taxon>Eurotiomycetidae</taxon>
        <taxon>Eurotiales</taxon>
        <taxon>Aspergillaceae</taxon>
        <taxon>Aspergillus</taxon>
        <taxon>Aspergillus subgen. Circumdati</taxon>
    </lineage>
</organism>
<dbReference type="NCBIfam" id="TIGR00879">
    <property type="entry name" value="SP"/>
    <property type="match status" value="1"/>
</dbReference>
<evidence type="ECO:0000259" key="9">
    <source>
        <dbReference type="PROSITE" id="PS50850"/>
    </source>
</evidence>
<keyword evidence="4 8" id="KW-0812">Transmembrane</keyword>
<dbReference type="InterPro" id="IPR050360">
    <property type="entry name" value="MFS_Sugar_Transporters"/>
</dbReference>
<feature type="transmembrane region" description="Helical" evidence="8">
    <location>
        <begin position="56"/>
        <end position="76"/>
    </location>
</feature>
<feature type="transmembrane region" description="Helical" evidence="8">
    <location>
        <begin position="14"/>
        <end position="36"/>
    </location>
</feature>
<sequence>MGLIPPQLKSPPKYLLASILCSANGMLFGMDTGIIGPVTDMKDFKAEFGGSENATIHGLVVSSILIPAALSSFFAGHVADHLGRPKGICIGTFIFGIGAAIEAGAVHIAMFIVGRLVEGVGEGLFLGNLVVYICEISPIKIRGALTTGPQLVCTLGLVIGYFVSYGTSNIPSSLSWRTPWIVLSACAMVICGLSLVFLPESPQWLGLQGRYEEAEEAWEGLGVTLADREPVKPQVQVQEVGSDTEEEVNPDTEKKMDRSTAKVLDIFAKGVRGRTALAVFLMGMQQLGGIDGVLYYAPQLFQKAGLASSEASFLASGVSALLIFAVTIPGLMYADSWGRRSSIIFGGIAMGILMFLMGGLYAGDAVHQNTGAGRWIVIICIYLFAAIYSASWGITIKVYSAEIQPQRIRASATTLAHSSNWVCNFTVALITPVLLAKSNFGVYFLFGGCCVITVVVSIIFMHETRGRTFTQIEEAFKGSSAKGHHLWKRENSKA</sequence>
<feature type="transmembrane region" description="Helical" evidence="8">
    <location>
        <begin position="88"/>
        <end position="113"/>
    </location>
</feature>
<feature type="transmembrane region" description="Helical" evidence="8">
    <location>
        <begin position="312"/>
        <end position="331"/>
    </location>
</feature>
<evidence type="ECO:0000313" key="10">
    <source>
        <dbReference type="EMBL" id="KAE8343332.1"/>
    </source>
</evidence>
<feature type="transmembrane region" description="Helical" evidence="8">
    <location>
        <begin position="180"/>
        <end position="198"/>
    </location>
</feature>
<dbReference type="Gene3D" id="1.20.1250.20">
    <property type="entry name" value="MFS general substrate transporter like domains"/>
    <property type="match status" value="1"/>
</dbReference>
<protein>
    <recommendedName>
        <fullName evidence="9">Major facilitator superfamily (MFS) profile domain-containing protein</fullName>
    </recommendedName>
</protein>
<feature type="transmembrane region" description="Helical" evidence="8">
    <location>
        <begin position="441"/>
        <end position="461"/>
    </location>
</feature>
<accession>A0A5N6YCY0</accession>
<evidence type="ECO:0000256" key="8">
    <source>
        <dbReference type="SAM" id="Phobius"/>
    </source>
</evidence>
<feature type="transmembrane region" description="Helical" evidence="8">
    <location>
        <begin position="375"/>
        <end position="394"/>
    </location>
</feature>
<evidence type="ECO:0000256" key="5">
    <source>
        <dbReference type="ARBA" id="ARBA00022989"/>
    </source>
</evidence>
<keyword evidence="5 8" id="KW-1133">Transmembrane helix</keyword>
<dbReference type="PROSITE" id="PS50850">
    <property type="entry name" value="MFS"/>
    <property type="match status" value="1"/>
</dbReference>
<dbReference type="InterPro" id="IPR005828">
    <property type="entry name" value="MFS_sugar_transport-like"/>
</dbReference>
<reference evidence="10" key="1">
    <citation type="submission" date="2019-04" db="EMBL/GenBank/DDBJ databases">
        <title>Friends and foes A comparative genomics study of 23 Aspergillus species from section Flavi.</title>
        <authorList>
            <consortium name="DOE Joint Genome Institute"/>
            <person name="Kjaerbolling I."/>
            <person name="Vesth T."/>
            <person name="Frisvad J.C."/>
            <person name="Nybo J.L."/>
            <person name="Theobald S."/>
            <person name="Kildgaard S."/>
            <person name="Isbrandt T."/>
            <person name="Kuo A."/>
            <person name="Sato A."/>
            <person name="Lyhne E.K."/>
            <person name="Kogle M.E."/>
            <person name="Wiebenga A."/>
            <person name="Kun R.S."/>
            <person name="Lubbers R.J."/>
            <person name="Makela M.R."/>
            <person name="Barry K."/>
            <person name="Chovatia M."/>
            <person name="Clum A."/>
            <person name="Daum C."/>
            <person name="Haridas S."/>
            <person name="He G."/>
            <person name="LaButti K."/>
            <person name="Lipzen A."/>
            <person name="Mondo S."/>
            <person name="Riley R."/>
            <person name="Salamov A."/>
            <person name="Simmons B.A."/>
            <person name="Magnuson J.K."/>
            <person name="Henrissat B."/>
            <person name="Mortensen U.H."/>
            <person name="Larsen T.O."/>
            <person name="Devries R.P."/>
            <person name="Grigoriev I.V."/>
            <person name="Machida M."/>
            <person name="Baker S.E."/>
            <person name="Andersen M.R."/>
        </authorList>
    </citation>
    <scope>NUCLEOTIDE SEQUENCE</scope>
    <source>
        <strain evidence="10">CBS 117612</strain>
    </source>
</reference>
<proteinExistence type="inferred from homology"/>
<dbReference type="Proteomes" id="UP000325558">
    <property type="component" value="Unassembled WGS sequence"/>
</dbReference>
<dbReference type="Pfam" id="PF00083">
    <property type="entry name" value="Sugar_tr"/>
    <property type="match status" value="1"/>
</dbReference>
<dbReference type="SUPFAM" id="SSF103473">
    <property type="entry name" value="MFS general substrate transporter"/>
    <property type="match status" value="1"/>
</dbReference>
<evidence type="ECO:0000256" key="4">
    <source>
        <dbReference type="ARBA" id="ARBA00022692"/>
    </source>
</evidence>
<dbReference type="InterPro" id="IPR005829">
    <property type="entry name" value="Sugar_transporter_CS"/>
</dbReference>
<feature type="domain" description="Major facilitator superfamily (MFS) profile" evidence="9">
    <location>
        <begin position="17"/>
        <end position="465"/>
    </location>
</feature>
<gene>
    <name evidence="10" type="ORF">BDV24DRAFT_161769</name>
</gene>
<dbReference type="PROSITE" id="PS00216">
    <property type="entry name" value="SUGAR_TRANSPORT_1"/>
    <property type="match status" value="1"/>
</dbReference>
<evidence type="ECO:0000256" key="1">
    <source>
        <dbReference type="ARBA" id="ARBA00004141"/>
    </source>
</evidence>
<dbReference type="InterPro" id="IPR036259">
    <property type="entry name" value="MFS_trans_sf"/>
</dbReference>
<dbReference type="PROSITE" id="PS00217">
    <property type="entry name" value="SUGAR_TRANSPORT_2"/>
    <property type="match status" value="1"/>
</dbReference>
<dbReference type="OrthoDB" id="5399138at2759"/>
<dbReference type="GO" id="GO:0016020">
    <property type="term" value="C:membrane"/>
    <property type="evidence" value="ECO:0007669"/>
    <property type="project" value="UniProtKB-SubCell"/>
</dbReference>
<evidence type="ECO:0000256" key="2">
    <source>
        <dbReference type="ARBA" id="ARBA00010992"/>
    </source>
</evidence>
<feature type="transmembrane region" description="Helical" evidence="8">
    <location>
        <begin position="415"/>
        <end position="435"/>
    </location>
</feature>
<dbReference type="FunFam" id="1.20.1250.20:FF:000134">
    <property type="entry name" value="MFS sugar transporter protein"/>
    <property type="match status" value="1"/>
</dbReference>
<dbReference type="PANTHER" id="PTHR48022:SF2">
    <property type="entry name" value="PLASTIDIC GLUCOSE TRANSPORTER 4"/>
    <property type="match status" value="1"/>
</dbReference>
<keyword evidence="3 7" id="KW-0813">Transport</keyword>
<dbReference type="PANTHER" id="PTHR48022">
    <property type="entry name" value="PLASTIDIC GLUCOSE TRANSPORTER 4"/>
    <property type="match status" value="1"/>
</dbReference>
<feature type="transmembrane region" description="Helical" evidence="8">
    <location>
        <begin position="119"/>
        <end position="139"/>
    </location>
</feature>
<dbReference type="PRINTS" id="PR00171">
    <property type="entry name" value="SUGRTRNSPORT"/>
</dbReference>
<evidence type="ECO:0000256" key="6">
    <source>
        <dbReference type="ARBA" id="ARBA00023136"/>
    </source>
</evidence>
<dbReference type="InterPro" id="IPR020846">
    <property type="entry name" value="MFS_dom"/>
</dbReference>
<feature type="transmembrane region" description="Helical" evidence="8">
    <location>
        <begin position="276"/>
        <end position="297"/>
    </location>
</feature>
<feature type="transmembrane region" description="Helical" evidence="8">
    <location>
        <begin position="151"/>
        <end position="168"/>
    </location>
</feature>
<evidence type="ECO:0000256" key="3">
    <source>
        <dbReference type="ARBA" id="ARBA00022448"/>
    </source>
</evidence>
<name>A0A5N6YCY0_9EURO</name>
<comment type="subcellular location">
    <subcellularLocation>
        <location evidence="1">Membrane</location>
        <topology evidence="1">Multi-pass membrane protein</topology>
    </subcellularLocation>
</comment>
<evidence type="ECO:0000256" key="7">
    <source>
        <dbReference type="RuleBase" id="RU003346"/>
    </source>
</evidence>